<evidence type="ECO:0000313" key="1">
    <source>
        <dbReference type="EMBL" id="RAZ64548.1"/>
    </source>
</evidence>
<proteinExistence type="predicted"/>
<dbReference type="AlphaFoldDB" id="A0A330GFN2"/>
<accession>A0A330GFN2</accession>
<sequence length="59" mass="6837">MTLDVLFPVMNIISPHKFSAHANVHELIALLSTEKEIYPTHKIIHHAGYSVRNIQHLYF</sequence>
<dbReference type="EMBL" id="QMDH01000036">
    <property type="protein sequence ID" value="RAZ64548.1"/>
    <property type="molecule type" value="Genomic_DNA"/>
</dbReference>
<name>A0A330GFN2_ENTCL</name>
<gene>
    <name evidence="1" type="ORF">DP202_18005</name>
</gene>
<protein>
    <submittedName>
        <fullName evidence="1">Uncharacterized protein</fullName>
    </submittedName>
</protein>
<comment type="caution">
    <text evidence="1">The sequence shown here is derived from an EMBL/GenBank/DDBJ whole genome shotgun (WGS) entry which is preliminary data.</text>
</comment>
<dbReference type="Proteomes" id="UP000251576">
    <property type="component" value="Unassembled WGS sequence"/>
</dbReference>
<evidence type="ECO:0000313" key="2">
    <source>
        <dbReference type="Proteomes" id="UP000251576"/>
    </source>
</evidence>
<organism evidence="1 2">
    <name type="scientific">Enterobacter cloacae</name>
    <dbReference type="NCBI Taxonomy" id="550"/>
    <lineage>
        <taxon>Bacteria</taxon>
        <taxon>Pseudomonadati</taxon>
        <taxon>Pseudomonadota</taxon>
        <taxon>Gammaproteobacteria</taxon>
        <taxon>Enterobacterales</taxon>
        <taxon>Enterobacteriaceae</taxon>
        <taxon>Enterobacter</taxon>
        <taxon>Enterobacter cloacae complex</taxon>
    </lineage>
</organism>
<reference evidence="1 2" key="1">
    <citation type="submission" date="2018-06" db="EMBL/GenBank/DDBJ databases">
        <title>ACT-28, a chromosomally-encoded AmpC with carbapenemase activity from Enterobacter kobei.</title>
        <authorList>
            <person name="Jousset A.B."/>
            <person name="Oueslati S."/>
            <person name="Bernabeu S."/>
            <person name="Takissian J."/>
            <person name="Creton E."/>
            <person name="Vogel A."/>
            <person name="Cotellon G."/>
            <person name="Bonnin R.A."/>
            <person name="Dortet L."/>
            <person name="Naas T."/>
        </authorList>
    </citation>
    <scope>NUCLEOTIDE SEQUENCE [LARGE SCALE GENOMIC DNA]</scope>
    <source>
        <strain evidence="1 2">99B3</strain>
    </source>
</reference>